<dbReference type="AlphaFoldDB" id="A0A5P8FME4"/>
<sequence length="136" mass="15774">MPMNGWEFIILIVLAVVILGPDRLPEYAQKLARFVVGARRMANDARGQLQDQLGPEYEDIDWRQYDPRQYDPRRIVREALLEPIEDSVRDVREIGTSTRADIDGLSRRRRDRDEDVRHDDAAPEPLEGTPYDLEAT</sequence>
<feature type="compositionally biased region" description="Basic and acidic residues" evidence="8">
    <location>
        <begin position="100"/>
        <end position="121"/>
    </location>
</feature>
<proteinExistence type="predicted"/>
<evidence type="ECO:0000256" key="8">
    <source>
        <dbReference type="SAM" id="MobiDB-lite"/>
    </source>
</evidence>
<dbReference type="GeneID" id="59161764"/>
<keyword evidence="2" id="KW-0813">Transport</keyword>
<dbReference type="EMBL" id="CP044548">
    <property type="protein sequence ID" value="QFQ30765.2"/>
    <property type="molecule type" value="Genomic_DNA"/>
</dbReference>
<reference evidence="9 10" key="1">
    <citation type="submission" date="2019-09" db="EMBL/GenBank/DDBJ databases">
        <title>Complete Genome Sequence of Janibacter melonis M714 with both human health impact and industrial applications.</title>
        <authorList>
            <person name="Jin M."/>
            <person name="Zhao Q.R."/>
        </authorList>
    </citation>
    <scope>NUCLEOTIDE SEQUENCE [LARGE SCALE GENOMIC DNA]</scope>
    <source>
        <strain evidence="9 10">M714</strain>
    </source>
</reference>
<keyword evidence="7" id="KW-0472">Membrane</keyword>
<gene>
    <name evidence="9" type="ORF">EEW87_011320</name>
</gene>
<dbReference type="Gene3D" id="1.20.5.3310">
    <property type="match status" value="1"/>
</dbReference>
<feature type="region of interest" description="Disordered" evidence="8">
    <location>
        <begin position="100"/>
        <end position="136"/>
    </location>
</feature>
<keyword evidence="5" id="KW-1133">Transmembrane helix</keyword>
<keyword evidence="4" id="KW-0653">Protein transport</keyword>
<dbReference type="InterPro" id="IPR003369">
    <property type="entry name" value="TatA/B/E"/>
</dbReference>
<evidence type="ECO:0008006" key="11">
    <source>
        <dbReference type="Google" id="ProtNLM"/>
    </source>
</evidence>
<evidence type="ECO:0000256" key="5">
    <source>
        <dbReference type="ARBA" id="ARBA00022989"/>
    </source>
</evidence>
<evidence type="ECO:0000313" key="9">
    <source>
        <dbReference type="EMBL" id="QFQ30765.2"/>
    </source>
</evidence>
<keyword evidence="3" id="KW-0812">Transmembrane</keyword>
<evidence type="ECO:0000256" key="4">
    <source>
        <dbReference type="ARBA" id="ARBA00022927"/>
    </source>
</evidence>
<dbReference type="KEGG" id="jme:EEW87_011320"/>
<dbReference type="RefSeq" id="WP_123092163.1">
    <property type="nucleotide sequence ID" value="NZ_BAAAKD010000036.1"/>
</dbReference>
<evidence type="ECO:0000256" key="6">
    <source>
        <dbReference type="ARBA" id="ARBA00023010"/>
    </source>
</evidence>
<evidence type="ECO:0000256" key="2">
    <source>
        <dbReference type="ARBA" id="ARBA00022448"/>
    </source>
</evidence>
<accession>A0A5P8FME4</accession>
<evidence type="ECO:0000256" key="7">
    <source>
        <dbReference type="ARBA" id="ARBA00023136"/>
    </source>
</evidence>
<name>A0A5P8FME4_9MICO</name>
<evidence type="ECO:0000313" key="10">
    <source>
        <dbReference type="Proteomes" id="UP000271708"/>
    </source>
</evidence>
<evidence type="ECO:0000256" key="3">
    <source>
        <dbReference type="ARBA" id="ARBA00022692"/>
    </source>
</evidence>
<keyword evidence="6" id="KW-0811">Translocation</keyword>
<organism evidence="9 10">
    <name type="scientific">Janibacter melonis</name>
    <dbReference type="NCBI Taxonomy" id="262209"/>
    <lineage>
        <taxon>Bacteria</taxon>
        <taxon>Bacillati</taxon>
        <taxon>Actinomycetota</taxon>
        <taxon>Actinomycetes</taxon>
        <taxon>Micrococcales</taxon>
        <taxon>Intrasporangiaceae</taxon>
        <taxon>Janibacter</taxon>
    </lineage>
</organism>
<protein>
    <recommendedName>
        <fullName evidence="11">Preprotein translocase subunit TatA</fullName>
    </recommendedName>
</protein>
<evidence type="ECO:0000256" key="1">
    <source>
        <dbReference type="ARBA" id="ARBA00004167"/>
    </source>
</evidence>
<dbReference type="Pfam" id="PF02416">
    <property type="entry name" value="TatA_B_E"/>
    <property type="match status" value="1"/>
</dbReference>
<dbReference type="Proteomes" id="UP000271708">
    <property type="component" value="Chromosome"/>
</dbReference>
<comment type="subcellular location">
    <subcellularLocation>
        <location evidence="1">Membrane</location>
        <topology evidence="1">Single-pass membrane protein</topology>
    </subcellularLocation>
</comment>